<dbReference type="SMART" id="SM01411">
    <property type="entry name" value="Ephrin_rec_like"/>
    <property type="match status" value="2"/>
</dbReference>
<evidence type="ECO:0000313" key="7">
    <source>
        <dbReference type="Proteomes" id="UP001152797"/>
    </source>
</evidence>
<dbReference type="EMBL" id="CAMXCT030006702">
    <property type="protein sequence ID" value="CAL4805913.1"/>
    <property type="molecule type" value="Genomic_DNA"/>
</dbReference>
<feature type="domain" description="Tyrosine-protein kinase ephrin type A/B receptor-like" evidence="3">
    <location>
        <begin position="237"/>
        <end position="279"/>
    </location>
</feature>
<dbReference type="AlphaFoldDB" id="A0A9P1GP95"/>
<evidence type="ECO:0000313" key="5">
    <source>
        <dbReference type="EMBL" id="CAL1171976.1"/>
    </source>
</evidence>
<gene>
    <name evidence="4" type="ORF">C1SCF055_LOCUS43153</name>
</gene>
<dbReference type="GO" id="GO:0022857">
    <property type="term" value="F:transmembrane transporter activity"/>
    <property type="evidence" value="ECO:0007669"/>
    <property type="project" value="InterPro"/>
</dbReference>
<name>A0A9P1GP95_9DINO</name>
<dbReference type="PANTHER" id="PTHR46967">
    <property type="entry name" value="INSULIN-LIKE GROWTH FACTOR BINDING PROTEIN,N-TERMINAL"/>
    <property type="match status" value="1"/>
</dbReference>
<evidence type="ECO:0000313" key="6">
    <source>
        <dbReference type="EMBL" id="CAL4805913.1"/>
    </source>
</evidence>
<dbReference type="GO" id="GO:0016301">
    <property type="term" value="F:kinase activity"/>
    <property type="evidence" value="ECO:0007669"/>
    <property type="project" value="UniProtKB-KW"/>
</dbReference>
<keyword evidence="6" id="KW-0418">Kinase</keyword>
<dbReference type="EMBL" id="CAMXCT020006702">
    <property type="protein sequence ID" value="CAL1171976.1"/>
    <property type="molecule type" value="Genomic_DNA"/>
</dbReference>
<evidence type="ECO:0000259" key="3">
    <source>
        <dbReference type="Pfam" id="PF07699"/>
    </source>
</evidence>
<dbReference type="Pfam" id="PF07699">
    <property type="entry name" value="Ephrin_rec_like"/>
    <property type="match status" value="1"/>
</dbReference>
<keyword evidence="6" id="KW-0808">Transferase</keyword>
<feature type="transmembrane region" description="Helical" evidence="1">
    <location>
        <begin position="609"/>
        <end position="635"/>
    </location>
</feature>
<reference evidence="5" key="2">
    <citation type="submission" date="2024-04" db="EMBL/GenBank/DDBJ databases">
        <authorList>
            <person name="Chen Y."/>
            <person name="Shah S."/>
            <person name="Dougan E. K."/>
            <person name="Thang M."/>
            <person name="Chan C."/>
        </authorList>
    </citation>
    <scope>NUCLEOTIDE SEQUENCE [LARGE SCALE GENOMIC DNA]</scope>
</reference>
<dbReference type="InterPro" id="IPR009030">
    <property type="entry name" value="Growth_fac_rcpt_cys_sf"/>
</dbReference>
<keyword evidence="1" id="KW-1133">Transmembrane helix</keyword>
<proteinExistence type="predicted"/>
<comment type="caution">
    <text evidence="4">The sequence shown here is derived from an EMBL/GenBank/DDBJ whole genome shotgun (WGS) entry which is preliminary data.</text>
</comment>
<dbReference type="Proteomes" id="UP001152797">
    <property type="component" value="Unassembled WGS sequence"/>
</dbReference>
<dbReference type="OrthoDB" id="443397at2759"/>
<dbReference type="EMBL" id="CAMXCT010006702">
    <property type="protein sequence ID" value="CAI4018601.1"/>
    <property type="molecule type" value="Genomic_DNA"/>
</dbReference>
<dbReference type="InterPro" id="IPR007210">
    <property type="entry name" value="ABC_Gly_betaine_transp_sub-bd"/>
</dbReference>
<feature type="transmembrane region" description="Helical" evidence="1">
    <location>
        <begin position="525"/>
        <end position="546"/>
    </location>
</feature>
<dbReference type="SUPFAM" id="SSF53850">
    <property type="entry name" value="Periplasmic binding protein-like II"/>
    <property type="match status" value="1"/>
</dbReference>
<keyword evidence="1" id="KW-0472">Membrane</keyword>
<keyword evidence="6" id="KW-0675">Receptor</keyword>
<accession>A0A9P1GP95</accession>
<dbReference type="Gene3D" id="3.40.190.10">
    <property type="entry name" value="Periplasmic binding protein-like II"/>
    <property type="match status" value="1"/>
</dbReference>
<dbReference type="InterPro" id="IPR011641">
    <property type="entry name" value="Tyr-kin_ephrin_A/B_rcpt-like"/>
</dbReference>
<dbReference type="Pfam" id="PF04069">
    <property type="entry name" value="OpuAC"/>
    <property type="match status" value="1"/>
</dbReference>
<dbReference type="GO" id="GO:0043190">
    <property type="term" value="C:ATP-binding cassette (ABC) transporter complex"/>
    <property type="evidence" value="ECO:0007669"/>
    <property type="project" value="InterPro"/>
</dbReference>
<keyword evidence="7" id="KW-1185">Reference proteome</keyword>
<organism evidence="4">
    <name type="scientific">Cladocopium goreaui</name>
    <dbReference type="NCBI Taxonomy" id="2562237"/>
    <lineage>
        <taxon>Eukaryota</taxon>
        <taxon>Sar</taxon>
        <taxon>Alveolata</taxon>
        <taxon>Dinophyceae</taxon>
        <taxon>Suessiales</taxon>
        <taxon>Symbiodiniaceae</taxon>
        <taxon>Cladocopium</taxon>
    </lineage>
</organism>
<protein>
    <submittedName>
        <fullName evidence="6">Tyrosine-protein kinase ephrin type A/B receptor-like domain-containing protein</fullName>
    </submittedName>
</protein>
<keyword evidence="1" id="KW-0812">Transmembrane</keyword>
<evidence type="ECO:0000259" key="2">
    <source>
        <dbReference type="Pfam" id="PF04069"/>
    </source>
</evidence>
<dbReference type="SUPFAM" id="SSF57184">
    <property type="entry name" value="Growth factor receptor domain"/>
    <property type="match status" value="1"/>
</dbReference>
<feature type="transmembrane region" description="Helical" evidence="1">
    <location>
        <begin position="466"/>
        <end position="488"/>
    </location>
</feature>
<dbReference type="PANTHER" id="PTHR46967:SF2">
    <property type="entry name" value="SUSHI, VON WILLEBRAND FACTOR TYPE A, EGF AND PENTRAXIN DOMAIN-CONTAINING PROTEIN 1-LIKE"/>
    <property type="match status" value="1"/>
</dbReference>
<feature type="transmembrane region" description="Helical" evidence="1">
    <location>
        <begin position="688"/>
        <end position="706"/>
    </location>
</feature>
<evidence type="ECO:0000313" key="4">
    <source>
        <dbReference type="EMBL" id="CAI4018601.1"/>
    </source>
</evidence>
<reference evidence="4" key="1">
    <citation type="submission" date="2022-10" db="EMBL/GenBank/DDBJ databases">
        <authorList>
            <person name="Chen Y."/>
            <person name="Dougan E. K."/>
            <person name="Chan C."/>
            <person name="Rhodes N."/>
            <person name="Thang M."/>
        </authorList>
    </citation>
    <scope>NUCLEOTIDE SEQUENCE</scope>
</reference>
<feature type="domain" description="ABC-type glycine betaine transport system substrate-binding" evidence="2">
    <location>
        <begin position="51"/>
        <end position="144"/>
    </location>
</feature>
<dbReference type="Gene3D" id="2.10.50.10">
    <property type="entry name" value="Tumor Necrosis Factor Receptor, subunit A, domain 2"/>
    <property type="match status" value="2"/>
</dbReference>
<evidence type="ECO:0000256" key="1">
    <source>
        <dbReference type="SAM" id="Phobius"/>
    </source>
</evidence>
<sequence>MTCYPFITAGPGYGYEHYMQKAAVFNMPTVMVVAKLWSDYTTLPIQVKSSFYWWNPDPTFLSLDAHRVVYPDFDSSAHRAGILTTDFEAVRIDKYASADLKDLAPEVYEVLSEFNMDLKAVNKLMGDLADTGDAPEVVACRWLQANKDHWESWLPDKTECFPHFGLYNELTGQFVQDRSDPTRLTCRVCDSGSYSSRLKDDAGVTYVCKPCAPGSAQPSGAALKCEPCPTGEYQDKNGSTSCKRCGQGKYQDAKGQTQCKECPAATTTLGLGSASVFECGCEPGRINIANETDLPECTPCGEGLSCPFSSSLETLKLGTAPLGEQYQPALRRGFYCTMDSPLVVFKCVEDSWLFKTLCCHETMAIPGSVLVANDLRRMSYRNDMDGKRMHSLRPLYKLFVVESCAAIWDCYIPLLVKKNGAVSFSTGQVTNSQITVLALDFCGENVGGYYFMNPKIDAIATARQTWGVSVGLAIMWFQTVAIIAMMTVEWPSSVSGSLSVIQFFILDVDSLSFSCIASDQASARYIAKVLVFPTGMAWMCALFFISKCLPKWLQWRPAKTANTIGHYMQASFAIMSTVALQSMTCYVHPNGSYSLVKYSSITCGEGEQATMMAAGVSLLIVFVVGFLAIVTYATVALPSWSSDRMFHHRVQSFNFLTFRFRLDKWWFGIPLLLRGPLMSLVVTCATNFPAAQVCLNSLILTIYIVIQ</sequence>